<dbReference type="Gene3D" id="3.40.50.300">
    <property type="entry name" value="P-loop containing nucleotide triphosphate hydrolases"/>
    <property type="match status" value="1"/>
</dbReference>
<evidence type="ECO:0000256" key="4">
    <source>
        <dbReference type="ARBA" id="ARBA00022989"/>
    </source>
</evidence>
<dbReference type="Proteomes" id="UP000198894">
    <property type="component" value="Unassembled WGS sequence"/>
</dbReference>
<evidence type="ECO:0000256" key="2">
    <source>
        <dbReference type="ARBA" id="ARBA00022475"/>
    </source>
</evidence>
<evidence type="ECO:0000256" key="7">
    <source>
        <dbReference type="SAM" id="Phobius"/>
    </source>
</evidence>
<keyword evidence="3 7" id="KW-0812">Transmembrane</keyword>
<dbReference type="PANTHER" id="PTHR32309:SF13">
    <property type="entry name" value="FERRIC ENTEROBACTIN TRANSPORT PROTEIN FEPE"/>
    <property type="match status" value="1"/>
</dbReference>
<feature type="region of interest" description="Disordered" evidence="6">
    <location>
        <begin position="636"/>
        <end position="655"/>
    </location>
</feature>
<evidence type="ECO:0000313" key="9">
    <source>
        <dbReference type="EMBL" id="SDI50612.1"/>
    </source>
</evidence>
<keyword evidence="10" id="KW-1185">Reference proteome</keyword>
<sequence length="655" mass="71361">MAAMNKVLRLADARGGKNVVQDTGQVSFQGPMAPPPFLHLIRILLRRRRLIVAIAIVGTMLAMFVALLVPPQYTAVVQLTVHRPPSSEGVPPPPGILDEIIDTHLALISSQAHSSRVAASLLPVEAAPKPEPGLSAAKGATKRWYDSPAFPAVRSMVDQMLERLAIWIPRLSNRSEADRLAEELFSKTKVLQERRSRLISVSFTSTDPSRAAAYANRIADLYVTGLFQQVKADAAKQHFDLGRQVASAGDQLTKAQLALQSAMRQRVSLSPSDAAKLTEMDQDIRELRQDSQDAAEYYNDLLRRSTKLREAQMAIGPGISVRSSASVPTRPSSHNPLLFIIPTAFLSVIAASWLALMLEGADRGLRSEKEIECKLGLSCLGLVPRVRRRTIKSPKAAILRQPSSLYTESMRNIAAALQVHHTGRGGLVALITSSMPGEGKSVLAKGLSAYFATLDRRVLLIDLDIVPAKHSSRARDLLCVRQAPSARQMGELIKRLPEIDADYLGLSQLGIDPLLFFEPGGLPSLIKILRKSYDVIILSGPPVLGASEARLLPAIADSVLFVVRWASTRQEVAEHALSFLHRSQAPDDLAPGPIRAVLTQVQLKQHARFALGDTGEIIFKFNGVYTGRLRRLQQIDRGASQDAVPEPPISEGTNG</sequence>
<comment type="subcellular location">
    <subcellularLocation>
        <location evidence="1">Cell membrane</location>
        <topology evidence="1">Multi-pass membrane protein</topology>
    </subcellularLocation>
</comment>
<dbReference type="GO" id="GO:0005886">
    <property type="term" value="C:plasma membrane"/>
    <property type="evidence" value="ECO:0007669"/>
    <property type="project" value="UniProtKB-SubCell"/>
</dbReference>
<name>A0A1G8L4L3_9HYPH</name>
<proteinExistence type="predicted"/>
<keyword evidence="4 7" id="KW-1133">Transmembrane helix</keyword>
<dbReference type="SUPFAM" id="SSF52540">
    <property type="entry name" value="P-loop containing nucleoside triphosphate hydrolases"/>
    <property type="match status" value="1"/>
</dbReference>
<dbReference type="GO" id="GO:0004713">
    <property type="term" value="F:protein tyrosine kinase activity"/>
    <property type="evidence" value="ECO:0007669"/>
    <property type="project" value="TreeGrafter"/>
</dbReference>
<dbReference type="InterPro" id="IPR027417">
    <property type="entry name" value="P-loop_NTPase"/>
</dbReference>
<evidence type="ECO:0000256" key="3">
    <source>
        <dbReference type="ARBA" id="ARBA00022692"/>
    </source>
</evidence>
<evidence type="ECO:0000259" key="8">
    <source>
        <dbReference type="Pfam" id="PF02706"/>
    </source>
</evidence>
<evidence type="ECO:0000256" key="5">
    <source>
        <dbReference type="ARBA" id="ARBA00023136"/>
    </source>
</evidence>
<keyword evidence="5 7" id="KW-0472">Membrane</keyword>
<organism evidence="9 10">
    <name type="scientific">Mesorhizobium muleiense</name>
    <dbReference type="NCBI Taxonomy" id="1004279"/>
    <lineage>
        <taxon>Bacteria</taxon>
        <taxon>Pseudomonadati</taxon>
        <taxon>Pseudomonadota</taxon>
        <taxon>Alphaproteobacteria</taxon>
        <taxon>Hyphomicrobiales</taxon>
        <taxon>Phyllobacteriaceae</taxon>
        <taxon>Mesorhizobium</taxon>
    </lineage>
</organism>
<gene>
    <name evidence="9" type="ORF">SAMN05428953_102140</name>
</gene>
<feature type="transmembrane region" description="Helical" evidence="7">
    <location>
        <begin position="50"/>
        <end position="69"/>
    </location>
</feature>
<keyword evidence="2" id="KW-1003">Cell membrane</keyword>
<accession>A0A1G8L4L3</accession>
<feature type="domain" description="Polysaccharide chain length determinant N-terminal" evidence="8">
    <location>
        <begin position="38"/>
        <end position="86"/>
    </location>
</feature>
<reference evidence="10" key="1">
    <citation type="submission" date="2016-10" db="EMBL/GenBank/DDBJ databases">
        <authorList>
            <person name="Varghese N."/>
            <person name="Submissions S."/>
        </authorList>
    </citation>
    <scope>NUCLEOTIDE SEQUENCE [LARGE SCALE GENOMIC DNA]</scope>
    <source>
        <strain evidence="10">CGMCC 1.11022</strain>
    </source>
</reference>
<dbReference type="Pfam" id="PF02706">
    <property type="entry name" value="Wzz"/>
    <property type="match status" value="1"/>
</dbReference>
<dbReference type="EMBL" id="FNEE01000002">
    <property type="protein sequence ID" value="SDI50612.1"/>
    <property type="molecule type" value="Genomic_DNA"/>
</dbReference>
<dbReference type="RefSeq" id="WP_091591053.1">
    <property type="nucleotide sequence ID" value="NZ_FNEE01000002.1"/>
</dbReference>
<evidence type="ECO:0000256" key="6">
    <source>
        <dbReference type="SAM" id="MobiDB-lite"/>
    </source>
</evidence>
<dbReference type="InterPro" id="IPR050445">
    <property type="entry name" value="Bact_polysacc_biosynth/exp"/>
</dbReference>
<dbReference type="AlphaFoldDB" id="A0A1G8L4L3"/>
<dbReference type="PANTHER" id="PTHR32309">
    <property type="entry name" value="TYROSINE-PROTEIN KINASE"/>
    <property type="match status" value="1"/>
</dbReference>
<dbReference type="InterPro" id="IPR003856">
    <property type="entry name" value="LPS_length_determ_N"/>
</dbReference>
<protein>
    <submittedName>
        <fullName evidence="9">Chromosome partitioning ATPase, Mrp family, contains Fe-S cluster</fullName>
    </submittedName>
</protein>
<evidence type="ECO:0000256" key="1">
    <source>
        <dbReference type="ARBA" id="ARBA00004651"/>
    </source>
</evidence>
<evidence type="ECO:0000313" key="10">
    <source>
        <dbReference type="Proteomes" id="UP000198894"/>
    </source>
</evidence>